<proteinExistence type="predicted"/>
<evidence type="ECO:0000256" key="1">
    <source>
        <dbReference type="SAM" id="MobiDB-lite"/>
    </source>
</evidence>
<evidence type="ECO:0000313" key="3">
    <source>
        <dbReference type="Ensembl" id="ENSONIP00000048045.1"/>
    </source>
</evidence>
<feature type="region of interest" description="Disordered" evidence="1">
    <location>
        <begin position="290"/>
        <end position="367"/>
    </location>
</feature>
<keyword evidence="4" id="KW-1185">Reference proteome</keyword>
<feature type="compositionally biased region" description="Polar residues" evidence="1">
    <location>
        <begin position="313"/>
        <end position="326"/>
    </location>
</feature>
<dbReference type="InParanoid" id="A0A669CJA3"/>
<protein>
    <recommendedName>
        <fullName evidence="2">Paraneoplastic antigen Ma-like C-terminal domain-containing protein</fullName>
    </recommendedName>
</protein>
<dbReference type="AlphaFoldDB" id="A0A669CJA3"/>
<reference evidence="3" key="1">
    <citation type="submission" date="2025-08" db="UniProtKB">
        <authorList>
            <consortium name="Ensembl"/>
        </authorList>
    </citation>
    <scope>IDENTIFICATION</scope>
</reference>
<dbReference type="Proteomes" id="UP000005207">
    <property type="component" value="Unplaced"/>
</dbReference>
<dbReference type="GeneTree" id="ENSGT01030000234522"/>
<name>A0A669CJA3_ORENI</name>
<dbReference type="PANTHER" id="PTHR23095:SF53">
    <property type="entry name" value="ZINC FINGER CCHC DOMAIN-CONTAINING PROTEIN 12-LIKE"/>
    <property type="match status" value="1"/>
</dbReference>
<dbReference type="Pfam" id="PF14893">
    <property type="entry name" value="PNMA"/>
    <property type="match status" value="1"/>
</dbReference>
<feature type="domain" description="Paraneoplastic antigen Ma-like C-terminal" evidence="2">
    <location>
        <begin position="55"/>
        <end position="211"/>
    </location>
</feature>
<dbReference type="InterPro" id="IPR026523">
    <property type="entry name" value="PNMA"/>
</dbReference>
<dbReference type="InterPro" id="IPR048270">
    <property type="entry name" value="PNMA_C"/>
</dbReference>
<sequence>VIDPQSVNQTQPDLQTTIPQSFITHPEAQKVVVEHIVRSEALVSSVNASFRLRNFSGKLPCPSHEVDFDTLRHSVELLLQDPNLSDLQRSRKILDSLVPPAANVVKPLGPEALPSAYLELLHSAFGTVEDGDELFAKFLNTLQDAGEKPSHYLHRLQTALSKALKRGGVVAGEADRHLLRQFCRGCWDNALLTDLQLERKKDKPPSFTELLLQLRVEEDKPKVASHSIAANADFPALTMQNDLTEMRTQITTLQSELTRLKPQKVDPPVDAQTDLVTELKAQISQLQSHLATLTPNPPRKKSNPPKANAKTNSKVPEQTPLTSQAAKSRPKPGYCFQCGEDGHQPVKYPKSNELSTLHKQKETAWLG</sequence>
<dbReference type="Gene3D" id="1.20.5.1700">
    <property type="match status" value="1"/>
</dbReference>
<accession>A0A669CJA3</accession>
<dbReference type="PANTHER" id="PTHR23095">
    <property type="entry name" value="PARANEOPLASTIC ANTIGEN"/>
    <property type="match status" value="1"/>
</dbReference>
<dbReference type="OMA" id="SQFQRGC"/>
<reference evidence="3" key="2">
    <citation type="submission" date="2025-09" db="UniProtKB">
        <authorList>
            <consortium name="Ensembl"/>
        </authorList>
    </citation>
    <scope>IDENTIFICATION</scope>
</reference>
<evidence type="ECO:0000259" key="2">
    <source>
        <dbReference type="Pfam" id="PF14893"/>
    </source>
</evidence>
<dbReference type="Ensembl" id="ENSONIT00000049733.1">
    <property type="protein sequence ID" value="ENSONIP00000048045.1"/>
    <property type="gene ID" value="ENSONIG00000040667.1"/>
</dbReference>
<evidence type="ECO:0000313" key="4">
    <source>
        <dbReference type="Proteomes" id="UP000005207"/>
    </source>
</evidence>
<organism evidence="3 4">
    <name type="scientific">Oreochromis niloticus</name>
    <name type="common">Nile tilapia</name>
    <name type="synonym">Tilapia nilotica</name>
    <dbReference type="NCBI Taxonomy" id="8128"/>
    <lineage>
        <taxon>Eukaryota</taxon>
        <taxon>Metazoa</taxon>
        <taxon>Chordata</taxon>
        <taxon>Craniata</taxon>
        <taxon>Vertebrata</taxon>
        <taxon>Euteleostomi</taxon>
        <taxon>Actinopterygii</taxon>
        <taxon>Neopterygii</taxon>
        <taxon>Teleostei</taxon>
        <taxon>Neoteleostei</taxon>
        <taxon>Acanthomorphata</taxon>
        <taxon>Ovalentaria</taxon>
        <taxon>Cichlomorphae</taxon>
        <taxon>Cichliformes</taxon>
        <taxon>Cichlidae</taxon>
        <taxon>African cichlids</taxon>
        <taxon>Pseudocrenilabrinae</taxon>
        <taxon>Oreochromini</taxon>
        <taxon>Oreochromis</taxon>
    </lineage>
</organism>